<evidence type="ECO:0000256" key="1">
    <source>
        <dbReference type="ARBA" id="ARBA00005513"/>
    </source>
</evidence>
<dbReference type="PANTHER" id="PTHR33445:SF2">
    <property type="entry name" value="ATP SYNTHASE SUBUNIT B', CHLOROPLASTIC"/>
    <property type="match status" value="1"/>
</dbReference>
<dbReference type="Pfam" id="PF00430">
    <property type="entry name" value="ATP-synt_B"/>
    <property type="match status" value="1"/>
</dbReference>
<keyword evidence="2 13" id="KW-0813">Transport</keyword>
<comment type="similarity">
    <text evidence="1 13">Belongs to the ATPase B chain family.</text>
</comment>
<dbReference type="Proteomes" id="UP000494218">
    <property type="component" value="Unassembled WGS sequence"/>
</dbReference>
<dbReference type="InterPro" id="IPR002146">
    <property type="entry name" value="ATP_synth_b/b'su_bac/chlpt"/>
</dbReference>
<evidence type="ECO:0000256" key="7">
    <source>
        <dbReference type="ARBA" id="ARBA00023065"/>
    </source>
</evidence>
<evidence type="ECO:0000256" key="2">
    <source>
        <dbReference type="ARBA" id="ARBA00022448"/>
    </source>
</evidence>
<name>A0A6P2NMS2_BURL3</name>
<accession>A0A6P2NMS2</accession>
<evidence type="ECO:0000313" key="14">
    <source>
        <dbReference type="EMBL" id="VWB96033.1"/>
    </source>
</evidence>
<dbReference type="AlphaFoldDB" id="A0A6P2NMS2"/>
<protein>
    <recommendedName>
        <fullName evidence="13">ATP synthase subunit b</fullName>
    </recommendedName>
    <alternativeName>
        <fullName evidence="13">ATP synthase F(0) sector subunit b</fullName>
    </alternativeName>
    <alternativeName>
        <fullName evidence="13">ATPase subunit I</fullName>
    </alternativeName>
    <alternativeName>
        <fullName evidence="13">F-type ATPase subunit b</fullName>
        <shortName evidence="13">F-ATPase subunit b</shortName>
    </alternativeName>
</protein>
<dbReference type="CDD" id="cd06503">
    <property type="entry name" value="ATP-synt_Fo_b"/>
    <property type="match status" value="1"/>
</dbReference>
<reference evidence="14 15" key="1">
    <citation type="submission" date="2019-09" db="EMBL/GenBank/DDBJ databases">
        <authorList>
            <person name="Depoorter E."/>
        </authorList>
    </citation>
    <scope>NUCLEOTIDE SEQUENCE [LARGE SCALE GENOMIC DNA]</scope>
    <source>
        <strain evidence="14">LMG 23254</strain>
    </source>
</reference>
<evidence type="ECO:0000256" key="5">
    <source>
        <dbReference type="ARBA" id="ARBA00022781"/>
    </source>
</evidence>
<dbReference type="HAMAP" id="MF_01398">
    <property type="entry name" value="ATP_synth_b_bprime"/>
    <property type="match status" value="1"/>
</dbReference>
<organism evidence="14 15">
    <name type="scientific">Burkholderia lata (strain ATCC 17760 / DSM 23089 / LMG 22485 / NCIMB 9086 / R18194 / 383)</name>
    <dbReference type="NCBI Taxonomy" id="482957"/>
    <lineage>
        <taxon>Bacteria</taxon>
        <taxon>Pseudomonadati</taxon>
        <taxon>Pseudomonadota</taxon>
        <taxon>Betaproteobacteria</taxon>
        <taxon>Burkholderiales</taxon>
        <taxon>Burkholderiaceae</taxon>
        <taxon>Burkholderia</taxon>
        <taxon>Burkholderia cepacia complex</taxon>
    </lineage>
</organism>
<evidence type="ECO:0000256" key="4">
    <source>
        <dbReference type="ARBA" id="ARBA00022692"/>
    </source>
</evidence>
<comment type="function">
    <text evidence="10 13">F(1)F(0) ATP synthase produces ATP from ADP in the presence of a proton or sodium gradient. F-type ATPases consist of two structural domains, F(1) containing the extramembraneous catalytic core and F(0) containing the membrane proton channel, linked together by a central stalk and a peripheral stalk. During catalysis, ATP synthesis in the catalytic domain of F(1) is coupled via a rotary mechanism of the central stalk subunits to proton translocation.</text>
</comment>
<comment type="subunit">
    <text evidence="13">F-type ATPases have 2 components, F(1) - the catalytic core - and F(0) - the membrane proton channel. F(1) has five subunits: alpha(3), beta(3), gamma(1), delta(1), epsilon(1). F(0) has three main subunits: a(1), b(2) and c(10-14). The alpha and beta chains form an alternating ring which encloses part of the gamma chain. F(1) is attached to F(0) by a central stalk formed by the gamma and epsilon chains, while a peripheral stalk is formed by the delta and b chains.</text>
</comment>
<evidence type="ECO:0000256" key="10">
    <source>
        <dbReference type="ARBA" id="ARBA00025198"/>
    </source>
</evidence>
<comment type="function">
    <text evidence="11">Component of the F(0) channel, it forms part of the peripheral stalk, linking F(1) to F(0). The b'-subunit is a diverged and duplicated form of b found in plants and photosynthetic bacteria.</text>
</comment>
<dbReference type="InterPro" id="IPR050059">
    <property type="entry name" value="ATP_synthase_B_chain"/>
</dbReference>
<keyword evidence="4 13" id="KW-0812">Transmembrane</keyword>
<evidence type="ECO:0000256" key="13">
    <source>
        <dbReference type="HAMAP-Rule" id="MF_01398"/>
    </source>
</evidence>
<keyword evidence="3 13" id="KW-0138">CF(0)</keyword>
<dbReference type="GO" id="GO:0046933">
    <property type="term" value="F:proton-transporting ATP synthase activity, rotational mechanism"/>
    <property type="evidence" value="ECO:0007669"/>
    <property type="project" value="UniProtKB-UniRule"/>
</dbReference>
<evidence type="ECO:0000313" key="15">
    <source>
        <dbReference type="Proteomes" id="UP000494218"/>
    </source>
</evidence>
<evidence type="ECO:0000256" key="3">
    <source>
        <dbReference type="ARBA" id="ARBA00022547"/>
    </source>
</evidence>
<keyword evidence="9 13" id="KW-0066">ATP synthesis</keyword>
<dbReference type="EMBL" id="CABVPW010000023">
    <property type="protein sequence ID" value="VWB96033.1"/>
    <property type="molecule type" value="Genomic_DNA"/>
</dbReference>
<keyword evidence="5 13" id="KW-0375">Hydrogen ion transport</keyword>
<evidence type="ECO:0000256" key="11">
    <source>
        <dbReference type="ARBA" id="ARBA00025614"/>
    </source>
</evidence>
<keyword evidence="8 13" id="KW-0472">Membrane</keyword>
<dbReference type="InterPro" id="IPR000711">
    <property type="entry name" value="ATPase_OSCP/dsu"/>
</dbReference>
<evidence type="ECO:0000256" key="8">
    <source>
        <dbReference type="ARBA" id="ARBA00023136"/>
    </source>
</evidence>
<gene>
    <name evidence="13" type="primary">atpF</name>
    <name evidence="14" type="ORF">BLA23254_04561</name>
</gene>
<proteinExistence type="inferred from homology"/>
<comment type="subcellular location">
    <subcellularLocation>
        <location evidence="13">Cell inner membrane</location>
        <topology evidence="13">Single-pass membrane protein</topology>
    </subcellularLocation>
    <subcellularLocation>
        <location evidence="12">Endomembrane system</location>
        <topology evidence="12">Single-pass membrane protein</topology>
    </subcellularLocation>
</comment>
<dbReference type="PANTHER" id="PTHR33445">
    <property type="entry name" value="ATP SYNTHASE SUBUNIT B', CHLOROPLASTIC"/>
    <property type="match status" value="1"/>
</dbReference>
<feature type="transmembrane region" description="Helical" evidence="13">
    <location>
        <begin position="6"/>
        <end position="27"/>
    </location>
</feature>
<sequence length="251" mass="26728">MRIDWSTLILQTINVLVLVWLLSRFLFKPVSAIIAARQEAARKLIDAARDDARAASAARQAAQAELATVVAARADALKAVAGQAAAEKASLLAQAQAEAGQLRDAAAARLESERLERTRDDARRSTRLALDIAARLFTRLPEPARVTGFIDGLAGQVALLPESVRSELGAGNTPLQLSTPRALDAQEIASCRAALSASLGRPVELAVRIDASLIAGLELDAAHARVRNSLKQDLEHIEAVLLNDDEASRPS</sequence>
<dbReference type="Pfam" id="PF00213">
    <property type="entry name" value="OSCP"/>
    <property type="match status" value="1"/>
</dbReference>
<dbReference type="GO" id="GO:0005886">
    <property type="term" value="C:plasma membrane"/>
    <property type="evidence" value="ECO:0007669"/>
    <property type="project" value="UniProtKB-SubCell"/>
</dbReference>
<keyword evidence="13" id="KW-0997">Cell inner membrane</keyword>
<dbReference type="GO" id="GO:0045259">
    <property type="term" value="C:proton-transporting ATP synthase complex"/>
    <property type="evidence" value="ECO:0007669"/>
    <property type="project" value="UniProtKB-KW"/>
</dbReference>
<dbReference type="RefSeq" id="WP_174980309.1">
    <property type="nucleotide sequence ID" value="NZ_CABVPW010000023.1"/>
</dbReference>
<evidence type="ECO:0000256" key="9">
    <source>
        <dbReference type="ARBA" id="ARBA00023310"/>
    </source>
</evidence>
<keyword evidence="13" id="KW-1003">Cell membrane</keyword>
<keyword evidence="6 13" id="KW-1133">Transmembrane helix</keyword>
<evidence type="ECO:0000256" key="6">
    <source>
        <dbReference type="ARBA" id="ARBA00022989"/>
    </source>
</evidence>
<dbReference type="GO" id="GO:0046961">
    <property type="term" value="F:proton-transporting ATPase activity, rotational mechanism"/>
    <property type="evidence" value="ECO:0007669"/>
    <property type="project" value="TreeGrafter"/>
</dbReference>
<evidence type="ECO:0000256" key="12">
    <source>
        <dbReference type="ARBA" id="ARBA00037847"/>
    </source>
</evidence>
<dbReference type="GO" id="GO:0012505">
    <property type="term" value="C:endomembrane system"/>
    <property type="evidence" value="ECO:0007669"/>
    <property type="project" value="UniProtKB-SubCell"/>
</dbReference>
<keyword evidence="7 13" id="KW-0406">Ion transport</keyword>